<evidence type="ECO:0000256" key="2">
    <source>
        <dbReference type="ARBA" id="ARBA00022741"/>
    </source>
</evidence>
<dbReference type="Pfam" id="PF00071">
    <property type="entry name" value="Ras"/>
    <property type="match status" value="1"/>
</dbReference>
<protein>
    <submittedName>
        <fullName evidence="4">Uncharacterized protein</fullName>
    </submittedName>
</protein>
<evidence type="ECO:0000256" key="3">
    <source>
        <dbReference type="ARBA" id="ARBA00023134"/>
    </source>
</evidence>
<reference evidence="4 5" key="1">
    <citation type="submission" date="2024-10" db="EMBL/GenBank/DDBJ databases">
        <authorList>
            <person name="Kim D."/>
        </authorList>
    </citation>
    <scope>NUCLEOTIDE SEQUENCE [LARGE SCALE GENOMIC DNA]</scope>
    <source>
        <strain evidence="4">BH-2024</strain>
    </source>
</reference>
<dbReference type="PANTHER" id="PTHR46152:SF3">
    <property type="entry name" value="NF-KAPPA-B INHIBITOR-INTERACTING RAS-LIKE PROTEIN"/>
    <property type="match status" value="1"/>
</dbReference>
<dbReference type="PROSITE" id="PS51421">
    <property type="entry name" value="RAS"/>
    <property type="match status" value="1"/>
</dbReference>
<organism evidence="4 5">
    <name type="scientific">Heterodera trifolii</name>
    <dbReference type="NCBI Taxonomy" id="157864"/>
    <lineage>
        <taxon>Eukaryota</taxon>
        <taxon>Metazoa</taxon>
        <taxon>Ecdysozoa</taxon>
        <taxon>Nematoda</taxon>
        <taxon>Chromadorea</taxon>
        <taxon>Rhabditida</taxon>
        <taxon>Tylenchina</taxon>
        <taxon>Tylenchomorpha</taxon>
        <taxon>Tylenchoidea</taxon>
        <taxon>Heteroderidae</taxon>
        <taxon>Heteroderinae</taxon>
        <taxon>Heterodera</taxon>
    </lineage>
</organism>
<name>A0ABD2K4G0_9BILA</name>
<dbReference type="SUPFAM" id="SSF52540">
    <property type="entry name" value="P-loop containing nucleoside triphosphate hydrolases"/>
    <property type="match status" value="1"/>
</dbReference>
<dbReference type="EMBL" id="JBICBT010000833">
    <property type="protein sequence ID" value="KAL3097699.1"/>
    <property type="molecule type" value="Genomic_DNA"/>
</dbReference>
<dbReference type="GO" id="GO:0005525">
    <property type="term" value="F:GTP binding"/>
    <property type="evidence" value="ECO:0007669"/>
    <property type="project" value="UniProtKB-KW"/>
</dbReference>
<keyword evidence="2" id="KW-0547">Nucleotide-binding</keyword>
<dbReference type="PROSITE" id="PS51420">
    <property type="entry name" value="RHO"/>
    <property type="match status" value="1"/>
</dbReference>
<dbReference type="Gene3D" id="3.40.50.300">
    <property type="entry name" value="P-loop containing nucleotide triphosphate hydrolases"/>
    <property type="match status" value="1"/>
</dbReference>
<keyword evidence="5" id="KW-1185">Reference proteome</keyword>
<gene>
    <name evidence="4" type="ORF">niasHT_020173</name>
</gene>
<dbReference type="PRINTS" id="PR00449">
    <property type="entry name" value="RASTRNSFRMNG"/>
</dbReference>
<dbReference type="InterPro" id="IPR042227">
    <property type="entry name" value="KBRS"/>
</dbReference>
<comment type="caution">
    <text evidence="4">The sequence shown here is derived from an EMBL/GenBank/DDBJ whole genome shotgun (WGS) entry which is preliminary data.</text>
</comment>
<dbReference type="PROSITE" id="PS51419">
    <property type="entry name" value="RAB"/>
    <property type="match status" value="1"/>
</dbReference>
<accession>A0ABD2K4G0</accession>
<keyword evidence="3" id="KW-0342">GTP-binding</keyword>
<evidence type="ECO:0000256" key="1">
    <source>
        <dbReference type="ARBA" id="ARBA00008094"/>
    </source>
</evidence>
<dbReference type="InterPro" id="IPR001806">
    <property type="entry name" value="Small_GTPase"/>
</dbReference>
<sequence>MKANKFGLFWKLEERFLRHFTQTAILIRQLSFGDKLSAKKKCERGKERMRTKMHVVVLGPKKVGKTSLLKSLINQHDPKPSTSSSDGQLYVPTIEDTFHVQFGDFRSVDQMPQRSLLILFHDTAGITDFGSIELRKPYLQVADAFLLVYSVLDPLALSQMEALKKYLEREKNGTSKERKEVPIAVVGTNCEMSGKKVNTESALLWASREKVKLFEVSANDRKSVAEIAQHLSERLIHSLKDSKFSLSRKLKPEKSNAQIVMDF</sequence>
<dbReference type="SMART" id="SM00175">
    <property type="entry name" value="RAB"/>
    <property type="match status" value="1"/>
</dbReference>
<dbReference type="SMART" id="SM00173">
    <property type="entry name" value="RAS"/>
    <property type="match status" value="1"/>
</dbReference>
<proteinExistence type="inferred from homology"/>
<comment type="similarity">
    <text evidence="1">Belongs to the small GTPase superfamily. Ras family. KappaB-Ras subfamily.</text>
</comment>
<dbReference type="PANTHER" id="PTHR46152">
    <property type="entry name" value="NF-KAPPA-B INHIBITOR-INTERACTING RAS-LIKE PROTEIN"/>
    <property type="match status" value="1"/>
</dbReference>
<evidence type="ECO:0000313" key="5">
    <source>
        <dbReference type="Proteomes" id="UP001620626"/>
    </source>
</evidence>
<dbReference type="Proteomes" id="UP001620626">
    <property type="component" value="Unassembled WGS sequence"/>
</dbReference>
<dbReference type="AlphaFoldDB" id="A0ABD2K4G0"/>
<dbReference type="InterPro" id="IPR027417">
    <property type="entry name" value="P-loop_NTPase"/>
</dbReference>
<evidence type="ECO:0000313" key="4">
    <source>
        <dbReference type="EMBL" id="KAL3097699.1"/>
    </source>
</evidence>